<dbReference type="PANTHER" id="PTHR23389">
    <property type="entry name" value="CHROMOSOME TRANSMISSION FIDELITY FACTOR 18"/>
    <property type="match status" value="1"/>
</dbReference>
<name>A0A367KLK8_RHIST</name>
<evidence type="ECO:0000256" key="1">
    <source>
        <dbReference type="SAM" id="MobiDB-lite"/>
    </source>
</evidence>
<dbReference type="OrthoDB" id="9996895at2759"/>
<reference evidence="2 3" key="1">
    <citation type="journal article" date="2018" name="G3 (Bethesda)">
        <title>Phylogenetic and Phylogenomic Definition of Rhizopus Species.</title>
        <authorList>
            <person name="Gryganskyi A.P."/>
            <person name="Golan J."/>
            <person name="Dolatabadi S."/>
            <person name="Mondo S."/>
            <person name="Robb S."/>
            <person name="Idnurm A."/>
            <person name="Muszewska A."/>
            <person name="Steczkiewicz K."/>
            <person name="Masonjones S."/>
            <person name="Liao H.L."/>
            <person name="Gajdeczka M.T."/>
            <person name="Anike F."/>
            <person name="Vuek A."/>
            <person name="Anishchenko I.M."/>
            <person name="Voigt K."/>
            <person name="de Hoog G.S."/>
            <person name="Smith M.E."/>
            <person name="Heitman J."/>
            <person name="Vilgalys R."/>
            <person name="Stajich J.E."/>
        </authorList>
    </citation>
    <scope>NUCLEOTIDE SEQUENCE [LARGE SCALE GENOMIC DNA]</scope>
    <source>
        <strain evidence="2 3">LSU 92-RS-03</strain>
    </source>
</reference>
<organism evidence="2 3">
    <name type="scientific">Rhizopus stolonifer</name>
    <name type="common">Rhizopus nigricans</name>
    <dbReference type="NCBI Taxonomy" id="4846"/>
    <lineage>
        <taxon>Eukaryota</taxon>
        <taxon>Fungi</taxon>
        <taxon>Fungi incertae sedis</taxon>
        <taxon>Mucoromycota</taxon>
        <taxon>Mucoromycotina</taxon>
        <taxon>Mucoromycetes</taxon>
        <taxon>Mucorales</taxon>
        <taxon>Mucorineae</taxon>
        <taxon>Rhizopodaceae</taxon>
        <taxon>Rhizopus</taxon>
    </lineage>
</organism>
<feature type="region of interest" description="Disordered" evidence="1">
    <location>
        <begin position="1"/>
        <end position="59"/>
    </location>
</feature>
<dbReference type="SUPFAM" id="SSF52540">
    <property type="entry name" value="P-loop containing nucleoside triphosphate hydrolases"/>
    <property type="match status" value="1"/>
</dbReference>
<accession>A0A367KLK8</accession>
<evidence type="ECO:0000313" key="2">
    <source>
        <dbReference type="EMBL" id="RCI03067.1"/>
    </source>
</evidence>
<feature type="region of interest" description="Disordered" evidence="1">
    <location>
        <begin position="223"/>
        <end position="243"/>
    </location>
</feature>
<dbReference type="Gene3D" id="3.40.50.300">
    <property type="entry name" value="P-loop containing nucleotide triphosphate hydrolases"/>
    <property type="match status" value="1"/>
</dbReference>
<dbReference type="InterPro" id="IPR027417">
    <property type="entry name" value="P-loop_NTPase"/>
</dbReference>
<evidence type="ECO:0000313" key="3">
    <source>
        <dbReference type="Proteomes" id="UP000253551"/>
    </source>
</evidence>
<proteinExistence type="predicted"/>
<comment type="caution">
    <text evidence="2">The sequence shown here is derived from an EMBL/GenBank/DDBJ whole genome shotgun (WGS) entry which is preliminary data.</text>
</comment>
<dbReference type="GO" id="GO:0003677">
    <property type="term" value="F:DNA binding"/>
    <property type="evidence" value="ECO:0007669"/>
    <property type="project" value="TreeGrafter"/>
</dbReference>
<sequence>MSDSSKVFHPFFQPKRPVKETPEPLNTTTLKKNTPAPPLPRFFCQPESSRKLTPVKQPTPRPVFISDIVQQKPTRHAIKTDHEFARLDRSIFGHGHITDKVFEPCDLPHPPQVDLKQIINTQTHAFFAMGKQLRQVTPCMERDTTMPTHIPDQATLEMTMDQYFPQWRSYSSCVVLMQSITHQRSSHKQWVDKYRPNDIHGLLGARHNFTYLKDWLHQMKVQPLSAPKSTGSEHKKKKKRKKMNIRHYYEEEDMDIMRHLSLRGQDSDSDDDDFVVKPKRQLKEEHMRSNIVLLVGDHGVGKTAAVYTAAEQMAYEVFEINSGSRRSGKDIVSMVGEMTKSHLVAFGATPPASVASLFVDKPTPVKQTKRKKLNPCLSSKNGSNGTLKGFLRKKEVKPMAIPTTKQSLILLEEVDLLFEEDKGFWTSVIELAQKSKRPIIMTYLDQVPLDNLSLQIVLDIKPPSDTELLPYLWLMCYLEGWRVEPADLVCLMGLLGRDIRRLIQTCELFAGQEMFGKYLGIEQGMNLTDMKLRSIPSKVCVDTFRLARYYQHEETTKEEEEEESLDAVLETLENHCLIDTWLKRQHSGTEETEDAVRMKEIETRTSLLNTLRPVSSTWQQFLLDEDSHWDELWDARLNHMEDYREAIEKILPLPMPNEQYLTMEYIPHIQRMTVSSTVDKPQRSTRSKRKRMHLPLSNDAVDLLNQNKPPVDEVSTCTIR</sequence>
<dbReference type="STRING" id="4846.A0A367KLK8"/>
<dbReference type="GO" id="GO:0005634">
    <property type="term" value="C:nucleus"/>
    <property type="evidence" value="ECO:0007669"/>
    <property type="project" value="TreeGrafter"/>
</dbReference>
<dbReference type="Proteomes" id="UP000253551">
    <property type="component" value="Unassembled WGS sequence"/>
</dbReference>
<dbReference type="PANTHER" id="PTHR23389:SF21">
    <property type="entry name" value="ATPASE FAMILY AAA DOMAIN-CONTAINING PROTEIN 5"/>
    <property type="match status" value="1"/>
</dbReference>
<keyword evidence="3" id="KW-1185">Reference proteome</keyword>
<evidence type="ECO:0008006" key="4">
    <source>
        <dbReference type="Google" id="ProtNLM"/>
    </source>
</evidence>
<protein>
    <recommendedName>
        <fullName evidence="4">AAA+ ATPase domain-containing protein</fullName>
    </recommendedName>
</protein>
<dbReference type="EMBL" id="PJQM01001157">
    <property type="protein sequence ID" value="RCI03067.1"/>
    <property type="molecule type" value="Genomic_DNA"/>
</dbReference>
<dbReference type="AlphaFoldDB" id="A0A367KLK8"/>
<gene>
    <name evidence="2" type="ORF">CU098_011509</name>
</gene>
<feature type="compositionally biased region" description="Basic residues" evidence="1">
    <location>
        <begin position="234"/>
        <end position="243"/>
    </location>
</feature>